<dbReference type="PIRSF" id="PIRSF000804">
    <property type="entry name" value="DNA_pol_III_b"/>
    <property type="match status" value="1"/>
</dbReference>
<keyword evidence="5 10" id="KW-0808">Transferase</keyword>
<dbReference type="Gene3D" id="3.70.10.10">
    <property type="match status" value="1"/>
</dbReference>
<evidence type="ECO:0000313" key="14">
    <source>
        <dbReference type="EMBL" id="KOR89326.1"/>
    </source>
</evidence>
<evidence type="ECO:0000259" key="13">
    <source>
        <dbReference type="Pfam" id="PF02768"/>
    </source>
</evidence>
<dbReference type="GO" id="GO:0006271">
    <property type="term" value="P:DNA strand elongation involved in DNA replication"/>
    <property type="evidence" value="ECO:0007669"/>
    <property type="project" value="TreeGrafter"/>
</dbReference>
<proteinExistence type="inferred from homology"/>
<dbReference type="Proteomes" id="UP000036932">
    <property type="component" value="Unassembled WGS sequence"/>
</dbReference>
<evidence type="ECO:0000256" key="6">
    <source>
        <dbReference type="ARBA" id="ARBA00022695"/>
    </source>
</evidence>
<dbReference type="PANTHER" id="PTHR30478:SF0">
    <property type="entry name" value="BETA SLIDING CLAMP"/>
    <property type="match status" value="1"/>
</dbReference>
<dbReference type="GO" id="GO:0003887">
    <property type="term" value="F:DNA-directed DNA polymerase activity"/>
    <property type="evidence" value="ECO:0007669"/>
    <property type="project" value="UniProtKB-UniRule"/>
</dbReference>
<feature type="domain" description="DNA polymerase III beta sliding clamp central" evidence="12">
    <location>
        <begin position="135"/>
        <end position="248"/>
    </location>
</feature>
<keyword evidence="8 10" id="KW-0239">DNA-directed DNA polymerase</keyword>
<keyword evidence="15" id="KW-1185">Reference proteome</keyword>
<dbReference type="InterPro" id="IPR001001">
    <property type="entry name" value="DNA_polIII_beta"/>
</dbReference>
<dbReference type="PATRIC" id="fig|1705565.3.peg.3841"/>
<comment type="caution">
    <text evidence="14">The sequence shown here is derived from an EMBL/GenBank/DDBJ whole genome shotgun (WGS) entry which is preliminary data.</text>
</comment>
<comment type="subunit">
    <text evidence="10">Forms a ring-shaped head-to-tail homodimer around DNA.</text>
</comment>
<dbReference type="GO" id="GO:0009360">
    <property type="term" value="C:DNA polymerase III complex"/>
    <property type="evidence" value="ECO:0007669"/>
    <property type="project" value="InterPro"/>
</dbReference>
<sequence length="374" mass="41490">MLIHIRKDSLISVLQLVLKAVSHNNLIPVLAGICIEVHTTEIVFTTSNTSMTIQYRVSQDSDLLIIHRTGGIVVPARYFIEVIRKLNEGLIIFEVNQGLILTIISGSSQIRLQGIDPNEFPSINKEYHCGAKFRINNALLKSTIRQVAIAASSSEARPVLTGVSFDYNNDYLRLVATDGIRLASRTIYTENNWNNNTKILIPAQNLYEISKMLKNDDDTTEIVTFASQVRFTTNKLTIDSVLIDGVFPSILNIIPKSYMSEVLVESNRLLQAVECVAVLAGESKMKIATTMSALTLFSQTADVGEIQNEIPLIEMEGDDFTISVNGKLLVDLLRSIESNNVRVRFTGNMGPIIIISEDTDSSTMFLISPVRSHN</sequence>
<evidence type="ECO:0000256" key="3">
    <source>
        <dbReference type="ARBA" id="ARBA00021035"/>
    </source>
</evidence>
<comment type="function">
    <text evidence="10">Confers DNA tethering and processivity to DNA polymerases and other proteins. Acts as a clamp, forming a ring around DNA (a reaction catalyzed by the clamp-loading complex) which diffuses in an ATP-independent manner freely and bidirectionally along dsDNA. Initially characterized for its ability to contact the catalytic subunit of DNA polymerase III (Pol III), a complex, multichain enzyme responsible for most of the replicative synthesis in bacteria; Pol III exhibits 3'-5' exonuclease proofreading activity. The beta chain is required for initiation of replication as well as for processivity of DNA replication.</text>
</comment>
<evidence type="ECO:0000313" key="15">
    <source>
        <dbReference type="Proteomes" id="UP000036932"/>
    </source>
</evidence>
<evidence type="ECO:0000256" key="4">
    <source>
        <dbReference type="ARBA" id="ARBA00022490"/>
    </source>
</evidence>
<evidence type="ECO:0000259" key="11">
    <source>
        <dbReference type="Pfam" id="PF00712"/>
    </source>
</evidence>
<dbReference type="GO" id="GO:0003677">
    <property type="term" value="F:DNA binding"/>
    <property type="evidence" value="ECO:0007669"/>
    <property type="project" value="UniProtKB-UniRule"/>
</dbReference>
<dbReference type="GO" id="GO:0008408">
    <property type="term" value="F:3'-5' exonuclease activity"/>
    <property type="evidence" value="ECO:0007669"/>
    <property type="project" value="InterPro"/>
</dbReference>
<evidence type="ECO:0000256" key="5">
    <source>
        <dbReference type="ARBA" id="ARBA00022679"/>
    </source>
</evidence>
<dbReference type="Pfam" id="PF00712">
    <property type="entry name" value="DNA_pol3_beta"/>
    <property type="match status" value="1"/>
</dbReference>
<protein>
    <recommendedName>
        <fullName evidence="3 10">Beta sliding clamp</fullName>
    </recommendedName>
</protein>
<evidence type="ECO:0000256" key="8">
    <source>
        <dbReference type="ARBA" id="ARBA00022932"/>
    </source>
</evidence>
<dbReference type="InterPro" id="IPR022635">
    <property type="entry name" value="DNA_polIII_beta_C"/>
</dbReference>
<dbReference type="SMART" id="SM00480">
    <property type="entry name" value="POL3Bc"/>
    <property type="match status" value="1"/>
</dbReference>
<organism evidence="14 15">
    <name type="scientific">Paenibacillus solani</name>
    <dbReference type="NCBI Taxonomy" id="1705565"/>
    <lineage>
        <taxon>Bacteria</taxon>
        <taxon>Bacillati</taxon>
        <taxon>Bacillota</taxon>
        <taxon>Bacilli</taxon>
        <taxon>Bacillales</taxon>
        <taxon>Paenibacillaceae</taxon>
        <taxon>Paenibacillus</taxon>
    </lineage>
</organism>
<evidence type="ECO:0000256" key="2">
    <source>
        <dbReference type="ARBA" id="ARBA00010752"/>
    </source>
</evidence>
<dbReference type="InterPro" id="IPR046938">
    <property type="entry name" value="DNA_clamp_sf"/>
</dbReference>
<dbReference type="InterPro" id="IPR022637">
    <property type="entry name" value="DNA_polIII_beta_cen"/>
</dbReference>
<keyword evidence="9" id="KW-0238">DNA-binding</keyword>
<feature type="domain" description="DNA polymerase III beta sliding clamp C-terminal" evidence="13">
    <location>
        <begin position="253"/>
        <end position="370"/>
    </location>
</feature>
<evidence type="ECO:0000259" key="12">
    <source>
        <dbReference type="Pfam" id="PF02767"/>
    </source>
</evidence>
<keyword evidence="4 10" id="KW-0963">Cytoplasm</keyword>
<comment type="similarity">
    <text evidence="2 10">Belongs to the beta sliding clamp family.</text>
</comment>
<dbReference type="PANTHER" id="PTHR30478">
    <property type="entry name" value="DNA POLYMERASE III SUBUNIT BETA"/>
    <property type="match status" value="1"/>
</dbReference>
<feature type="domain" description="DNA polymerase III beta sliding clamp N-terminal" evidence="11">
    <location>
        <begin position="1"/>
        <end position="123"/>
    </location>
</feature>
<dbReference type="Gene3D" id="3.10.150.10">
    <property type="entry name" value="DNA Polymerase III, subunit A, domain 2"/>
    <property type="match status" value="1"/>
</dbReference>
<dbReference type="AlphaFoldDB" id="A0A0M1P4A6"/>
<keyword evidence="7 10" id="KW-0235">DNA replication</keyword>
<dbReference type="Pfam" id="PF02767">
    <property type="entry name" value="DNA_pol3_beta_2"/>
    <property type="match status" value="1"/>
</dbReference>
<dbReference type="EMBL" id="LIUT01000001">
    <property type="protein sequence ID" value="KOR89326.1"/>
    <property type="molecule type" value="Genomic_DNA"/>
</dbReference>
<evidence type="ECO:0000256" key="9">
    <source>
        <dbReference type="ARBA" id="ARBA00023125"/>
    </source>
</evidence>
<evidence type="ECO:0000256" key="7">
    <source>
        <dbReference type="ARBA" id="ARBA00022705"/>
    </source>
</evidence>
<dbReference type="SUPFAM" id="SSF55979">
    <property type="entry name" value="DNA clamp"/>
    <property type="match status" value="3"/>
</dbReference>
<accession>A0A0M1P4A6</accession>
<reference evidence="15" key="1">
    <citation type="submission" date="2015-08" db="EMBL/GenBank/DDBJ databases">
        <title>Genome sequencing project for genomic taxonomy and phylogenomics of Bacillus-like bacteria.</title>
        <authorList>
            <person name="Liu B."/>
            <person name="Wang J."/>
            <person name="Zhu Y."/>
            <person name="Liu G."/>
            <person name="Chen Q."/>
            <person name="Chen Z."/>
            <person name="Lan J."/>
            <person name="Che J."/>
            <person name="Ge C."/>
            <person name="Shi H."/>
            <person name="Pan Z."/>
            <person name="Liu X."/>
        </authorList>
    </citation>
    <scope>NUCLEOTIDE SEQUENCE [LARGE SCALE GENOMIC DNA]</scope>
    <source>
        <strain evidence="15">FJAT-22460</strain>
    </source>
</reference>
<name>A0A0M1P4A6_9BACL</name>
<comment type="subcellular location">
    <subcellularLocation>
        <location evidence="1 10">Cytoplasm</location>
    </subcellularLocation>
</comment>
<dbReference type="InterPro" id="IPR022634">
    <property type="entry name" value="DNA_polIII_beta_N"/>
</dbReference>
<evidence type="ECO:0000256" key="10">
    <source>
        <dbReference type="PIRNR" id="PIRNR000804"/>
    </source>
</evidence>
<dbReference type="CDD" id="cd00140">
    <property type="entry name" value="beta_clamp"/>
    <property type="match status" value="1"/>
</dbReference>
<dbReference type="Pfam" id="PF02768">
    <property type="entry name" value="DNA_pol3_beta_3"/>
    <property type="match status" value="1"/>
</dbReference>
<gene>
    <name evidence="14" type="ORF">AM231_09345</name>
</gene>
<dbReference type="NCBIfam" id="TIGR00663">
    <property type="entry name" value="dnan"/>
    <property type="match status" value="1"/>
</dbReference>
<evidence type="ECO:0000256" key="1">
    <source>
        <dbReference type="ARBA" id="ARBA00004496"/>
    </source>
</evidence>
<dbReference type="GO" id="GO:0005737">
    <property type="term" value="C:cytoplasm"/>
    <property type="evidence" value="ECO:0007669"/>
    <property type="project" value="UniProtKB-SubCell"/>
</dbReference>
<keyword evidence="6 10" id="KW-0548">Nucleotidyltransferase</keyword>